<comment type="similarity">
    <text evidence="7 9">Belongs to the Maf family. YceF subfamily.</text>
</comment>
<keyword evidence="3 9" id="KW-0378">Hydrolase</keyword>
<dbReference type="PATRIC" id="fig|1543721.4.peg.782"/>
<feature type="site" description="Important for substrate specificity" evidence="9">
    <location>
        <position position="23"/>
    </location>
</feature>
<dbReference type="Gene3D" id="3.90.950.10">
    <property type="match status" value="1"/>
</dbReference>
<evidence type="ECO:0000313" key="10">
    <source>
        <dbReference type="EMBL" id="AKH19615.1"/>
    </source>
</evidence>
<keyword evidence="11" id="KW-1185">Reference proteome</keyword>
<protein>
    <recommendedName>
        <fullName evidence="8 9">7-methyl-GTP pyrophosphatase</fullName>
        <shortName evidence="9">m(7)GTP pyrophosphatase</shortName>
        <ecNumber evidence="9">3.6.1.-</ecNumber>
    </recommendedName>
</protein>
<proteinExistence type="inferred from homology"/>
<evidence type="ECO:0000256" key="3">
    <source>
        <dbReference type="ARBA" id="ARBA00022801"/>
    </source>
</evidence>
<dbReference type="FunFam" id="3.90.950.10:FF:000005">
    <property type="entry name" value="7-methyl-GTP pyrophosphatase"/>
    <property type="match status" value="1"/>
</dbReference>
<gene>
    <name evidence="10" type="ORF">AAY24_03735</name>
</gene>
<dbReference type="AlphaFoldDB" id="A0A0F7JXV8"/>
<evidence type="ECO:0000256" key="4">
    <source>
        <dbReference type="ARBA" id="ARBA00023080"/>
    </source>
</evidence>
<feature type="site" description="Important for substrate specificity" evidence="9">
    <location>
        <position position="81"/>
    </location>
</feature>
<dbReference type="GO" id="GO:0047429">
    <property type="term" value="F:nucleoside triphosphate diphosphatase activity"/>
    <property type="evidence" value="ECO:0007669"/>
    <property type="project" value="InterPro"/>
</dbReference>
<keyword evidence="2 9" id="KW-0963">Cytoplasm</keyword>
<dbReference type="PANTHER" id="PTHR43213">
    <property type="entry name" value="BIFUNCTIONAL DTTP/UTP PYROPHOSPHATASE/METHYLTRANSFERASE PROTEIN-RELATED"/>
    <property type="match status" value="1"/>
</dbReference>
<dbReference type="SUPFAM" id="SSF52972">
    <property type="entry name" value="ITPase-like"/>
    <property type="match status" value="1"/>
</dbReference>
<organism evidence="10 11">
    <name type="scientific">Sedimenticola thiotaurini</name>
    <dbReference type="NCBI Taxonomy" id="1543721"/>
    <lineage>
        <taxon>Bacteria</taxon>
        <taxon>Pseudomonadati</taxon>
        <taxon>Pseudomonadota</taxon>
        <taxon>Gammaproteobacteria</taxon>
        <taxon>Chromatiales</taxon>
        <taxon>Sedimenticolaceae</taxon>
        <taxon>Sedimenticola</taxon>
    </lineage>
</organism>
<evidence type="ECO:0000256" key="1">
    <source>
        <dbReference type="ARBA" id="ARBA00004496"/>
    </source>
</evidence>
<dbReference type="EMBL" id="CP011412">
    <property type="protein sequence ID" value="AKH19615.1"/>
    <property type="molecule type" value="Genomic_DNA"/>
</dbReference>
<dbReference type="HAMAP" id="MF_00528">
    <property type="entry name" value="Maf"/>
    <property type="match status" value="1"/>
</dbReference>
<comment type="caution">
    <text evidence="9">Lacks conserved residue(s) required for the propagation of feature annotation.</text>
</comment>
<keyword evidence="4 9" id="KW-0546">Nucleotide metabolism</keyword>
<reference evidence="10 11" key="1">
    <citation type="journal article" date="2015" name="Genome Announc.">
        <title>Complete Genome Sequence of Sedimenticola thiotaurini Strain SIP-G1, a Polyphosphate- and Polyhydroxyalkanoate-Accumulating Sulfur-Oxidizing Gammaproteobacterium Isolated from Salt Marsh Sediments.</title>
        <authorList>
            <person name="Flood B.E."/>
            <person name="Jones D.S."/>
            <person name="Bailey J.V."/>
        </authorList>
    </citation>
    <scope>NUCLEOTIDE SEQUENCE [LARGE SCALE GENOMIC DNA]</scope>
    <source>
        <strain evidence="10 11">SIP-G1</strain>
    </source>
</reference>
<dbReference type="NCBIfam" id="TIGR00172">
    <property type="entry name" value="maf"/>
    <property type="match status" value="1"/>
</dbReference>
<comment type="catalytic activity">
    <reaction evidence="5 9">
        <text>N(7)-methyl-GTP + H2O = N(7)-methyl-GMP + diphosphate + H(+)</text>
        <dbReference type="Rhea" id="RHEA:58744"/>
        <dbReference type="ChEBI" id="CHEBI:15377"/>
        <dbReference type="ChEBI" id="CHEBI:15378"/>
        <dbReference type="ChEBI" id="CHEBI:33019"/>
        <dbReference type="ChEBI" id="CHEBI:58285"/>
        <dbReference type="ChEBI" id="CHEBI:87133"/>
    </reaction>
</comment>
<accession>A0A0F7JXV8</accession>
<evidence type="ECO:0000256" key="5">
    <source>
        <dbReference type="ARBA" id="ARBA00050213"/>
    </source>
</evidence>
<dbReference type="CDD" id="cd00555">
    <property type="entry name" value="Maf"/>
    <property type="match status" value="1"/>
</dbReference>
<evidence type="ECO:0000256" key="8">
    <source>
        <dbReference type="ARBA" id="ARBA00068163"/>
    </source>
</evidence>
<dbReference type="PANTHER" id="PTHR43213:SF10">
    <property type="entry name" value="7-METHYL-GTP PYROPHOSPHATASE"/>
    <property type="match status" value="1"/>
</dbReference>
<dbReference type="OrthoDB" id="9813694at2"/>
<dbReference type="KEGG" id="seds:AAY24_03735"/>
<dbReference type="InterPro" id="IPR003697">
    <property type="entry name" value="Maf-like"/>
</dbReference>
<dbReference type="EC" id="3.6.1.-" evidence="9"/>
<evidence type="ECO:0000256" key="7">
    <source>
        <dbReference type="ARBA" id="ARBA00060749"/>
    </source>
</evidence>
<evidence type="ECO:0000256" key="6">
    <source>
        <dbReference type="ARBA" id="ARBA00053369"/>
    </source>
</evidence>
<comment type="subcellular location">
    <subcellularLocation>
        <location evidence="1 9">Cytoplasm</location>
    </subcellularLocation>
</comment>
<comment type="function">
    <text evidence="6 9">Nucleoside triphosphate pyrophosphatase that hydrolyzes 7-methyl-GTP (m(7)GTP). May have a dual role in cell division arrest and in preventing the incorporation of modified nucleotides into cellular nucleic acids.</text>
</comment>
<dbReference type="Proteomes" id="UP000034410">
    <property type="component" value="Chromosome"/>
</dbReference>
<dbReference type="RefSeq" id="WP_046858551.1">
    <property type="nucleotide sequence ID" value="NZ_CP011412.1"/>
</dbReference>
<dbReference type="PIRSF" id="PIRSF006305">
    <property type="entry name" value="Maf"/>
    <property type="match status" value="1"/>
</dbReference>
<evidence type="ECO:0000256" key="9">
    <source>
        <dbReference type="HAMAP-Rule" id="MF_00528"/>
    </source>
</evidence>
<name>A0A0F7JXV8_9GAMM</name>
<evidence type="ECO:0000313" key="11">
    <source>
        <dbReference type="Proteomes" id="UP000034410"/>
    </source>
</evidence>
<comment type="cofactor">
    <cofactor evidence="9">
        <name>a divalent metal cation</name>
        <dbReference type="ChEBI" id="CHEBI:60240"/>
    </cofactor>
</comment>
<dbReference type="Pfam" id="PF02545">
    <property type="entry name" value="Maf"/>
    <property type="match status" value="1"/>
</dbReference>
<feature type="active site" description="Proton acceptor" evidence="9">
    <location>
        <position position="80"/>
    </location>
</feature>
<dbReference type="InterPro" id="IPR029001">
    <property type="entry name" value="ITPase-like_fam"/>
</dbReference>
<dbReference type="GO" id="GO:0009117">
    <property type="term" value="P:nucleotide metabolic process"/>
    <property type="evidence" value="ECO:0007669"/>
    <property type="project" value="UniProtKB-KW"/>
</dbReference>
<evidence type="ECO:0000256" key="2">
    <source>
        <dbReference type="ARBA" id="ARBA00022490"/>
    </source>
</evidence>
<feature type="site" description="Important for substrate specificity" evidence="9">
    <location>
        <position position="165"/>
    </location>
</feature>
<dbReference type="GO" id="GO:0005737">
    <property type="term" value="C:cytoplasm"/>
    <property type="evidence" value="ECO:0007669"/>
    <property type="project" value="UniProtKB-SubCell"/>
</dbReference>
<sequence>MNRTPSALKTNHPAIVLASTSPFRRELLGKLGLAFDVGAPDVDEQRHPHETPEQLVRRLAEAKAKAVARQHPDALVIGSDQVACIDEQILGKPGNRDRAIEQLSLASGKRVTFYTGLCLYNNRTDQARTSCELFHVHFRDLDKQQIERYLDREQPYNCAGSFKSEGLGIALFRRLEGDDPNTLIGLPLIRLISFLEAEGVQVP</sequence>